<dbReference type="SUPFAM" id="SSF53300">
    <property type="entry name" value="vWA-like"/>
    <property type="match status" value="1"/>
</dbReference>
<feature type="chain" id="PRO_5023012108" evidence="1">
    <location>
        <begin position="35"/>
        <end position="424"/>
    </location>
</feature>
<dbReference type="Gene3D" id="3.40.50.410">
    <property type="entry name" value="von Willebrand factor, type A domain"/>
    <property type="match status" value="1"/>
</dbReference>
<feature type="domain" description="VWFA" evidence="2">
    <location>
        <begin position="260"/>
        <end position="424"/>
    </location>
</feature>
<dbReference type="RefSeq" id="WP_146534751.1">
    <property type="nucleotide sequence ID" value="NZ_SJPX01000003.1"/>
</dbReference>
<comment type="caution">
    <text evidence="3">The sequence shown here is derived from an EMBL/GenBank/DDBJ whole genome shotgun (WGS) entry which is preliminary data.</text>
</comment>
<organism evidence="3 4">
    <name type="scientific">Rubripirellula reticaptiva</name>
    <dbReference type="NCBI Taxonomy" id="2528013"/>
    <lineage>
        <taxon>Bacteria</taxon>
        <taxon>Pseudomonadati</taxon>
        <taxon>Planctomycetota</taxon>
        <taxon>Planctomycetia</taxon>
        <taxon>Pirellulales</taxon>
        <taxon>Pirellulaceae</taxon>
        <taxon>Rubripirellula</taxon>
    </lineage>
</organism>
<proteinExistence type="predicted"/>
<dbReference type="Proteomes" id="UP000317977">
    <property type="component" value="Unassembled WGS sequence"/>
</dbReference>
<keyword evidence="4" id="KW-1185">Reference proteome</keyword>
<dbReference type="InterPro" id="IPR036465">
    <property type="entry name" value="vWFA_dom_sf"/>
</dbReference>
<evidence type="ECO:0000259" key="2">
    <source>
        <dbReference type="PROSITE" id="PS50234"/>
    </source>
</evidence>
<evidence type="ECO:0000256" key="1">
    <source>
        <dbReference type="SAM" id="SignalP"/>
    </source>
</evidence>
<dbReference type="PANTHER" id="PTHR10338">
    <property type="entry name" value="INTER-ALPHA-TRYPSIN INHIBITOR HEAVY CHAIN FAMILY MEMBER"/>
    <property type="match status" value="1"/>
</dbReference>
<reference evidence="3 4" key="1">
    <citation type="submission" date="2019-02" db="EMBL/GenBank/DDBJ databases">
        <title>Deep-cultivation of Planctomycetes and their phenomic and genomic characterization uncovers novel biology.</title>
        <authorList>
            <person name="Wiegand S."/>
            <person name="Jogler M."/>
            <person name="Boedeker C."/>
            <person name="Pinto D."/>
            <person name="Vollmers J."/>
            <person name="Rivas-Marin E."/>
            <person name="Kohn T."/>
            <person name="Peeters S.H."/>
            <person name="Heuer A."/>
            <person name="Rast P."/>
            <person name="Oberbeckmann S."/>
            <person name="Bunk B."/>
            <person name="Jeske O."/>
            <person name="Meyerdierks A."/>
            <person name="Storesund J.E."/>
            <person name="Kallscheuer N."/>
            <person name="Luecker S."/>
            <person name="Lage O.M."/>
            <person name="Pohl T."/>
            <person name="Merkel B.J."/>
            <person name="Hornburger P."/>
            <person name="Mueller R.-W."/>
            <person name="Bruemmer F."/>
            <person name="Labrenz M."/>
            <person name="Spormann A.M."/>
            <person name="Op Den Camp H."/>
            <person name="Overmann J."/>
            <person name="Amann R."/>
            <person name="Jetten M.S.M."/>
            <person name="Mascher T."/>
            <person name="Medema M.H."/>
            <person name="Devos D.P."/>
            <person name="Kaster A.-K."/>
            <person name="Ovreas L."/>
            <person name="Rohde M."/>
            <person name="Galperin M.Y."/>
            <person name="Jogler C."/>
        </authorList>
    </citation>
    <scope>NUCLEOTIDE SEQUENCE [LARGE SCALE GENOMIC DNA]</scope>
    <source>
        <strain evidence="3 4">Poly59</strain>
    </source>
</reference>
<dbReference type="InterPro" id="IPR002035">
    <property type="entry name" value="VWF_A"/>
</dbReference>
<feature type="signal peptide" evidence="1">
    <location>
        <begin position="1"/>
        <end position="34"/>
    </location>
</feature>
<dbReference type="SMART" id="SM00327">
    <property type="entry name" value="VWA"/>
    <property type="match status" value="1"/>
</dbReference>
<dbReference type="PANTHER" id="PTHR10338:SF108">
    <property type="entry name" value="INTER-ALPHA-TRYPSIN INHIBITOR HEAVY CHAIN H4-LIKE PROTEIN"/>
    <property type="match status" value="1"/>
</dbReference>
<dbReference type="InterPro" id="IPR050934">
    <property type="entry name" value="ITIH"/>
</dbReference>
<dbReference type="Pfam" id="PF13519">
    <property type="entry name" value="VWA_2"/>
    <property type="match status" value="1"/>
</dbReference>
<dbReference type="InterPro" id="IPR011989">
    <property type="entry name" value="ARM-like"/>
</dbReference>
<dbReference type="InterPro" id="IPR016024">
    <property type="entry name" value="ARM-type_fold"/>
</dbReference>
<dbReference type="SUPFAM" id="SSF48371">
    <property type="entry name" value="ARM repeat"/>
    <property type="match status" value="1"/>
</dbReference>
<dbReference type="Gene3D" id="1.25.10.10">
    <property type="entry name" value="Leucine-rich Repeat Variant"/>
    <property type="match status" value="1"/>
</dbReference>
<evidence type="ECO:0000313" key="4">
    <source>
        <dbReference type="Proteomes" id="UP000317977"/>
    </source>
</evidence>
<accession>A0A5C6EUS7</accession>
<evidence type="ECO:0000313" key="3">
    <source>
        <dbReference type="EMBL" id="TWU51376.1"/>
    </source>
</evidence>
<protein>
    <submittedName>
        <fullName evidence="3">von Willebrand factor type A domain protein</fullName>
    </submittedName>
</protein>
<dbReference type="PROSITE" id="PS50234">
    <property type="entry name" value="VWFA"/>
    <property type="match status" value="1"/>
</dbReference>
<dbReference type="AlphaFoldDB" id="A0A5C6EUS7"/>
<gene>
    <name evidence="3" type="ORF">Poly59_29680</name>
</gene>
<dbReference type="EMBL" id="SJPX01000003">
    <property type="protein sequence ID" value="TWU51376.1"/>
    <property type="molecule type" value="Genomic_DNA"/>
</dbReference>
<dbReference type="OrthoDB" id="246044at2"/>
<sequence length="424" mass="47929" precursor="true">MIPFFKPSKTCCGCRWVIVLASIAALLHFGSARGGEDSGEDRVLFRQLTGRSEQVRLRALNHLAANPEYRRAVLPSMIEAARKHADEISAKELVRPTTVRLINLIGAIDNTDSETFLVELLSDDHVGIAMVAADILGQNKRYGAIEFLKQQIDRDEFETSYGFRYNLLRSIAAMEHPDAVEFLGEIEPKLEGQLQFEVEKLLHSVTDAHFLGDTKRYDRWVASRKPKIVLQNASFNSQSDGRIRFGKPQKYYDIDIHAKRMMFVIDRSGSMKDYDRGMTRLDRAKLELSRVIRGLPSDVEFGITFFESSVRQWQDKLLPATEANKLEALTFIDRLGYGDRTNTYGALRESLEFDEQLEVVFLLSDGRPTAGKILAPAMIVDDIMHRNRFRHVNFNTIGIAVTGGTESFLKALADQSSGEYRAAN</sequence>
<name>A0A5C6EUS7_9BACT</name>
<keyword evidence="1" id="KW-0732">Signal</keyword>